<keyword evidence="12" id="KW-1185">Reference proteome</keyword>
<evidence type="ECO:0000256" key="6">
    <source>
        <dbReference type="ARBA" id="ARBA00023014"/>
    </source>
</evidence>
<name>A0ABU7UZM7_9GAMM</name>
<proteinExistence type="inferred from homology"/>
<comment type="similarity">
    <text evidence="9">Belongs to the Bfd family.</text>
</comment>
<evidence type="ECO:0000256" key="5">
    <source>
        <dbReference type="ARBA" id="ARBA00023004"/>
    </source>
</evidence>
<keyword evidence="1" id="KW-0813">Transport</keyword>
<protein>
    <recommendedName>
        <fullName evidence="8">Bacterioferritin-associated ferredoxin</fullName>
    </recommendedName>
</protein>
<evidence type="ECO:0000313" key="12">
    <source>
        <dbReference type="Proteomes" id="UP001356170"/>
    </source>
</evidence>
<dbReference type="PANTHER" id="PTHR37424:SF1">
    <property type="entry name" value="BACTERIOFERRITIN-ASSOCIATED FERREDOXIN"/>
    <property type="match status" value="1"/>
</dbReference>
<reference evidence="11 12" key="1">
    <citation type="submission" date="2024-01" db="EMBL/GenBank/DDBJ databases">
        <title>Novel species of the genus Luteimonas isolated from rivers.</title>
        <authorList>
            <person name="Lu H."/>
        </authorList>
    </citation>
    <scope>NUCLEOTIDE SEQUENCE [LARGE SCALE GENOMIC DNA]</scope>
    <source>
        <strain evidence="11 12">FXH3W</strain>
    </source>
</reference>
<accession>A0ABU7UZM7</accession>
<evidence type="ECO:0000256" key="1">
    <source>
        <dbReference type="ARBA" id="ARBA00022448"/>
    </source>
</evidence>
<evidence type="ECO:0000256" key="3">
    <source>
        <dbReference type="ARBA" id="ARBA00022723"/>
    </source>
</evidence>
<dbReference type="RefSeq" id="WP_331703162.1">
    <property type="nucleotide sequence ID" value="NZ_JAZHBO010000001.1"/>
</dbReference>
<comment type="cofactor">
    <cofactor evidence="7">
        <name>[2Fe-2S] cluster</name>
        <dbReference type="ChEBI" id="CHEBI:190135"/>
    </cofactor>
</comment>
<evidence type="ECO:0000256" key="8">
    <source>
        <dbReference type="ARBA" id="ARBA00039386"/>
    </source>
</evidence>
<evidence type="ECO:0000256" key="9">
    <source>
        <dbReference type="ARBA" id="ARBA00046332"/>
    </source>
</evidence>
<comment type="caution">
    <text evidence="11">The sequence shown here is derived from an EMBL/GenBank/DDBJ whole genome shotgun (WGS) entry which is preliminary data.</text>
</comment>
<dbReference type="EMBL" id="JAZHBO010000001">
    <property type="protein sequence ID" value="MEF2155017.1"/>
    <property type="molecule type" value="Genomic_DNA"/>
</dbReference>
<keyword evidence="2" id="KW-0001">2Fe-2S</keyword>
<organism evidence="11 12">
    <name type="scientific">Aquilutibacter rugosus</name>
    <dbReference type="NCBI Taxonomy" id="3115820"/>
    <lineage>
        <taxon>Bacteria</taxon>
        <taxon>Pseudomonadati</taxon>
        <taxon>Pseudomonadota</taxon>
        <taxon>Gammaproteobacteria</taxon>
        <taxon>Lysobacterales</taxon>
        <taxon>Lysobacteraceae</taxon>
        <taxon>Aquilutibacter</taxon>
    </lineage>
</organism>
<dbReference type="Gene3D" id="1.10.10.1100">
    <property type="entry name" value="BFD-like [2Fe-2S]-binding domain"/>
    <property type="match status" value="1"/>
</dbReference>
<keyword evidence="4" id="KW-0249">Electron transport</keyword>
<gene>
    <name evidence="11" type="ORF">V3390_02015</name>
</gene>
<evidence type="ECO:0000313" key="11">
    <source>
        <dbReference type="EMBL" id="MEF2155017.1"/>
    </source>
</evidence>
<dbReference type="Proteomes" id="UP001356170">
    <property type="component" value="Unassembled WGS sequence"/>
</dbReference>
<keyword evidence="6" id="KW-0411">Iron-sulfur</keyword>
<dbReference type="PANTHER" id="PTHR37424">
    <property type="entry name" value="BACTERIOFERRITIN-ASSOCIATED FERREDOXIN"/>
    <property type="match status" value="1"/>
</dbReference>
<feature type="domain" description="BFD-like [2Fe-2S]-binding" evidence="10">
    <location>
        <begin position="2"/>
        <end position="49"/>
    </location>
</feature>
<dbReference type="Pfam" id="PF04324">
    <property type="entry name" value="Fer2_BFD"/>
    <property type="match status" value="1"/>
</dbReference>
<keyword evidence="5" id="KW-0408">Iron</keyword>
<evidence type="ECO:0000256" key="7">
    <source>
        <dbReference type="ARBA" id="ARBA00034078"/>
    </source>
</evidence>
<keyword evidence="3" id="KW-0479">Metal-binding</keyword>
<dbReference type="InterPro" id="IPR041854">
    <property type="entry name" value="BFD-like_2Fe2S-bd_dom_sf"/>
</dbReference>
<sequence>MYVCVCNGVTDNDIRREVDAGCTSVSELTMRTGAGASCGSCIQLADTLIGNMLAAKHELPVIRNRHVGSLPYNHQRTIG</sequence>
<dbReference type="InterPro" id="IPR007419">
    <property type="entry name" value="BFD-like_2Fe2S-bd_dom"/>
</dbReference>
<dbReference type="InterPro" id="IPR052371">
    <property type="entry name" value="BFD-associated_ferredoxin"/>
</dbReference>
<evidence type="ECO:0000256" key="4">
    <source>
        <dbReference type="ARBA" id="ARBA00022982"/>
    </source>
</evidence>
<evidence type="ECO:0000256" key="2">
    <source>
        <dbReference type="ARBA" id="ARBA00022714"/>
    </source>
</evidence>
<evidence type="ECO:0000259" key="10">
    <source>
        <dbReference type="Pfam" id="PF04324"/>
    </source>
</evidence>